<comment type="catalytic activity">
    <reaction evidence="6">
        <text>Couples ATP hydrolysis with the unwinding of duplex DNA by translocating in the 3'-5' direction.</text>
        <dbReference type="EC" id="5.6.2.4"/>
    </reaction>
</comment>
<evidence type="ECO:0000256" key="2">
    <source>
        <dbReference type="ARBA" id="ARBA00022801"/>
    </source>
</evidence>
<protein>
    <recommendedName>
        <fullName evidence="7">DNA 3'-5' helicase</fullName>
        <ecNumber evidence="7">5.6.2.4</ecNumber>
    </recommendedName>
</protein>
<dbReference type="InterPro" id="IPR014017">
    <property type="entry name" value="DNA_helicase_UvrD-like_C"/>
</dbReference>
<dbReference type="PANTHER" id="PTHR11070:SF2">
    <property type="entry name" value="ATP-DEPENDENT DNA HELICASE SRS2"/>
    <property type="match status" value="1"/>
</dbReference>
<feature type="domain" description="UvrD-like helicase C-terminal" evidence="11">
    <location>
        <begin position="518"/>
        <end position="831"/>
    </location>
</feature>
<evidence type="ECO:0000313" key="12">
    <source>
        <dbReference type="EMBL" id="CBH97596.1"/>
    </source>
</evidence>
<keyword evidence="2" id="KW-0378">Hydrolase</keyword>
<dbReference type="InterPro" id="IPR014016">
    <property type="entry name" value="UvrD-like_ATP-bd"/>
</dbReference>
<keyword evidence="5" id="KW-0413">Isomerase</keyword>
<dbReference type="Pfam" id="PF00580">
    <property type="entry name" value="UvrD-helicase"/>
    <property type="match status" value="1"/>
</dbReference>
<dbReference type="AlphaFoldDB" id="E6PRP0"/>
<dbReference type="PROSITE" id="PS51198">
    <property type="entry name" value="UVRD_HELICASE_ATP_BIND"/>
    <property type="match status" value="1"/>
</dbReference>
<dbReference type="GO" id="GO:0033202">
    <property type="term" value="C:DNA helicase complex"/>
    <property type="evidence" value="ECO:0007669"/>
    <property type="project" value="TreeGrafter"/>
</dbReference>
<dbReference type="GO" id="GO:0005524">
    <property type="term" value="F:ATP binding"/>
    <property type="evidence" value="ECO:0007669"/>
    <property type="project" value="UniProtKB-KW"/>
</dbReference>
<keyword evidence="1" id="KW-0547">Nucleotide-binding</keyword>
<proteinExistence type="predicted"/>
<dbReference type="SUPFAM" id="SSF52540">
    <property type="entry name" value="P-loop containing nucleoside triphosphate hydrolases"/>
    <property type="match status" value="1"/>
</dbReference>
<dbReference type="PROSITE" id="PS51217">
    <property type="entry name" value="UVRD_HELICASE_CTER"/>
    <property type="match status" value="1"/>
</dbReference>
<gene>
    <name evidence="12" type="ORF">CARN2_3070</name>
</gene>
<evidence type="ECO:0000259" key="10">
    <source>
        <dbReference type="PROSITE" id="PS51198"/>
    </source>
</evidence>
<dbReference type="GO" id="GO:0003677">
    <property type="term" value="F:DNA binding"/>
    <property type="evidence" value="ECO:0007669"/>
    <property type="project" value="InterPro"/>
</dbReference>
<dbReference type="GO" id="GO:0005829">
    <property type="term" value="C:cytosol"/>
    <property type="evidence" value="ECO:0007669"/>
    <property type="project" value="TreeGrafter"/>
</dbReference>
<dbReference type="EC" id="5.6.2.4" evidence="7"/>
<feature type="region of interest" description="Disordered" evidence="9">
    <location>
        <begin position="796"/>
        <end position="817"/>
    </location>
</feature>
<dbReference type="GO" id="GO:0004527">
    <property type="term" value="F:exonuclease activity"/>
    <property type="evidence" value="ECO:0007669"/>
    <property type="project" value="UniProtKB-KW"/>
</dbReference>
<evidence type="ECO:0000256" key="8">
    <source>
        <dbReference type="ARBA" id="ARBA00048988"/>
    </source>
</evidence>
<dbReference type="GO" id="GO:0043138">
    <property type="term" value="F:3'-5' DNA helicase activity"/>
    <property type="evidence" value="ECO:0007669"/>
    <property type="project" value="UniProtKB-EC"/>
</dbReference>
<dbReference type="InterPro" id="IPR000212">
    <property type="entry name" value="DNA_helicase_UvrD/REP"/>
</dbReference>
<name>E6PRP0_9ZZZZ</name>
<comment type="catalytic activity">
    <reaction evidence="8">
        <text>ATP + H2O = ADP + phosphate + H(+)</text>
        <dbReference type="Rhea" id="RHEA:13065"/>
        <dbReference type="ChEBI" id="CHEBI:15377"/>
        <dbReference type="ChEBI" id="CHEBI:15378"/>
        <dbReference type="ChEBI" id="CHEBI:30616"/>
        <dbReference type="ChEBI" id="CHEBI:43474"/>
        <dbReference type="ChEBI" id="CHEBI:456216"/>
        <dbReference type="EC" id="5.6.2.4"/>
    </reaction>
</comment>
<evidence type="ECO:0000256" key="3">
    <source>
        <dbReference type="ARBA" id="ARBA00022806"/>
    </source>
</evidence>
<accession>E6PRP0</accession>
<dbReference type="GO" id="GO:0000725">
    <property type="term" value="P:recombinational repair"/>
    <property type="evidence" value="ECO:0007669"/>
    <property type="project" value="TreeGrafter"/>
</dbReference>
<keyword evidence="4" id="KW-0067">ATP-binding</keyword>
<evidence type="ECO:0000256" key="5">
    <source>
        <dbReference type="ARBA" id="ARBA00023235"/>
    </source>
</evidence>
<sequence length="1163" mass="126336">MSAPAYAAQLPGQDQAAPVTPETYVRLACDPAACVVVRACAGAGKTWLLVARLARSLLDGYAPQDVLAITFTRKAAAEMQQRLLELLQHWNRLDDRALADELARRGLPRADAALLQRARALYPTVLAGGTQATVSTFHGWFAQLLRAAPLRFGIPLHFELIENEKPWVQQAWRRLFDKLQAEPELRADYRALVARTGRSTAAQLMELVVQRRGEFMLAAQAGTLAQGLDAPEPESWPAWRTRNLAELRLWAQAWGACGGAHAREALLHLQAALDASDAQQVGALLRKVMLTAQGEPRSARNLATRAVQLEMLRLGLEGDPVGRWDTLASDCLGVVQAHDALDIETIHAWALRLGAELLGCYEQLKAERGLLDFSDLELHARTLLADADVSAWVQTRLDRRYRQVLIDEFQDTNPVQWQALQAWLSAYAGDAQRPSVFIVGDDKQSIYRFRRADPQVFEAAASFLRQGFGAVLLSAQHTRRLSLAVLDWVNAVFAQAPAMAFIAHTTESRVRGHTALLPAPATQGEAAAAATPAQFMETAPRVRDTLTEPDVDAEIGKVEHDARRVAALLRELMQRPCVEDAHGRLRPARPGDVLLLLRKRKDRMDLYLRALLAAGIPAAAGDSEASLLDTIEAQDLLALLSVLVSPGGNLDLAQVLKSPIGGLVDDDLLALARCARETRQSWWQAAQTLAERDAAMPALRRFMTLAEGWMALLGSLPPHDLLDRIVAEGQLRQRYAQAVPATMRAQSLAQIDAFVHLALDMDGGRFLTPYAFVRKLKRGLARAPLPELHVGAYPQAHAAQQPSPGGDGDTWDGPASPHDVVRLSTVHGAKGLEANIVILADADSRPAANGPSVLLHWPAEQTHPLHFSLQLSSKRLHPAQRQLVQAELDAAEREDWNLLYVAMTRARQQLWVTSLPMRGQAQWSQRLAVGAGATPAAVADAFPKLPDGAGQGAIEPQAPATSPAMPIEIPWLGRPQTAPAASPANAPQADMRATRIGIALHALLQSASATARPDAVIEALDAPGVALQLGLDAGEAQAAIHAALRIVRSPQASMYFDAAHIRWARNEVEVAWNAQAGGEPGWGRIDRLVELDDAVWVLDYKLAAGSLQTEHYAPILARYAQACASLRPGKRVRVALIAGDGSVLEWQVPEAINAPRPESPRSA</sequence>
<dbReference type="InterPro" id="IPR038726">
    <property type="entry name" value="PDDEXK_AddAB-type"/>
</dbReference>
<dbReference type="PANTHER" id="PTHR11070">
    <property type="entry name" value="UVRD / RECB / PCRA DNA HELICASE FAMILY MEMBER"/>
    <property type="match status" value="1"/>
</dbReference>
<evidence type="ECO:0000256" key="9">
    <source>
        <dbReference type="SAM" id="MobiDB-lite"/>
    </source>
</evidence>
<evidence type="ECO:0000256" key="7">
    <source>
        <dbReference type="ARBA" id="ARBA00034808"/>
    </source>
</evidence>
<dbReference type="Pfam" id="PF12705">
    <property type="entry name" value="PDDEXK_1"/>
    <property type="match status" value="1"/>
</dbReference>
<dbReference type="InterPro" id="IPR027417">
    <property type="entry name" value="P-loop_NTPase"/>
</dbReference>
<reference evidence="12" key="1">
    <citation type="submission" date="2009-10" db="EMBL/GenBank/DDBJ databases">
        <title>Diversity of trophic interactions inside an arsenic-rich microbial ecosystem.</title>
        <authorList>
            <person name="Bertin P.N."/>
            <person name="Heinrich-Salmeron A."/>
            <person name="Pelletier E."/>
            <person name="Goulhen-Chollet F."/>
            <person name="Arsene-Ploetze F."/>
            <person name="Gallien S."/>
            <person name="Calteau A."/>
            <person name="Vallenet D."/>
            <person name="Casiot C."/>
            <person name="Chane-Woon-Ming B."/>
            <person name="Giloteaux L."/>
            <person name="Barakat M."/>
            <person name="Bonnefoy V."/>
            <person name="Bruneel O."/>
            <person name="Chandler M."/>
            <person name="Cleiss J."/>
            <person name="Duran R."/>
            <person name="Elbaz-Poulichet F."/>
            <person name="Fonknechten N."/>
            <person name="Lauga B."/>
            <person name="Mornico D."/>
            <person name="Ortet P."/>
            <person name="Schaeffer C."/>
            <person name="Siguier P."/>
            <person name="Alexander Thil Smith A."/>
            <person name="Van Dorsselaer A."/>
            <person name="Weissenbach J."/>
            <person name="Medigue C."/>
            <person name="Le Paslier D."/>
        </authorList>
    </citation>
    <scope>NUCLEOTIDE SEQUENCE</scope>
</reference>
<evidence type="ECO:0000259" key="11">
    <source>
        <dbReference type="PROSITE" id="PS51217"/>
    </source>
</evidence>
<feature type="domain" description="UvrD-like helicase ATP-binding" evidence="10">
    <location>
        <begin position="18"/>
        <end position="482"/>
    </location>
</feature>
<organism evidence="12">
    <name type="scientific">mine drainage metagenome</name>
    <dbReference type="NCBI Taxonomy" id="410659"/>
    <lineage>
        <taxon>unclassified sequences</taxon>
        <taxon>metagenomes</taxon>
        <taxon>ecological metagenomes</taxon>
    </lineage>
</organism>
<evidence type="ECO:0000256" key="1">
    <source>
        <dbReference type="ARBA" id="ARBA00022741"/>
    </source>
</evidence>
<comment type="caution">
    <text evidence="12">The sequence shown here is derived from an EMBL/GenBank/DDBJ whole genome shotgun (WGS) entry which is preliminary data.</text>
</comment>
<evidence type="ECO:0000256" key="4">
    <source>
        <dbReference type="ARBA" id="ARBA00022840"/>
    </source>
</evidence>
<dbReference type="EMBL" id="CABM01000045">
    <property type="protein sequence ID" value="CBH97596.1"/>
    <property type="molecule type" value="Genomic_DNA"/>
</dbReference>
<keyword evidence="12" id="KW-0269">Exonuclease</keyword>
<keyword evidence="3" id="KW-0347">Helicase</keyword>
<dbReference type="Gene3D" id="1.10.486.10">
    <property type="entry name" value="PCRA, domain 4"/>
    <property type="match status" value="1"/>
</dbReference>
<dbReference type="Pfam" id="PF13361">
    <property type="entry name" value="UvrD_C"/>
    <property type="match status" value="1"/>
</dbReference>
<dbReference type="Gene3D" id="3.40.50.300">
    <property type="entry name" value="P-loop containing nucleotide triphosphate hydrolases"/>
    <property type="match status" value="3"/>
</dbReference>
<evidence type="ECO:0000256" key="6">
    <source>
        <dbReference type="ARBA" id="ARBA00034617"/>
    </source>
</evidence>
<keyword evidence="12" id="KW-0540">Nuclease</keyword>